<dbReference type="Pfam" id="PF14322">
    <property type="entry name" value="SusD-like_3"/>
    <property type="match status" value="1"/>
</dbReference>
<dbReference type="GO" id="GO:0009279">
    <property type="term" value="C:cell outer membrane"/>
    <property type="evidence" value="ECO:0007669"/>
    <property type="project" value="UniProtKB-SubCell"/>
</dbReference>
<dbReference type="Proteomes" id="UP001155483">
    <property type="component" value="Unassembled WGS sequence"/>
</dbReference>
<comment type="caution">
    <text evidence="8">The sequence shown here is derived from an EMBL/GenBank/DDBJ whole genome shotgun (WGS) entry which is preliminary data.</text>
</comment>
<dbReference type="Gene3D" id="1.25.40.390">
    <property type="match status" value="1"/>
</dbReference>
<comment type="subcellular location">
    <subcellularLocation>
        <location evidence="1">Cell outer membrane</location>
    </subcellularLocation>
</comment>
<evidence type="ECO:0000313" key="8">
    <source>
        <dbReference type="EMBL" id="MCU7552534.1"/>
    </source>
</evidence>
<evidence type="ECO:0000313" key="9">
    <source>
        <dbReference type="Proteomes" id="UP001155483"/>
    </source>
</evidence>
<keyword evidence="4" id="KW-0472">Membrane</keyword>
<gene>
    <name evidence="8" type="ORF">OCK74_25670</name>
</gene>
<reference evidence="8" key="2">
    <citation type="submission" date="2023-04" db="EMBL/GenBank/DDBJ databases">
        <title>Paracnuella aquatica gen. nov., sp. nov., a member of the family Chitinophagaceae isolated from a hot spring.</title>
        <authorList>
            <person name="Wang C."/>
        </authorList>
    </citation>
    <scope>NUCLEOTIDE SEQUENCE</scope>
    <source>
        <strain evidence="8">LB-8</strain>
    </source>
</reference>
<evidence type="ECO:0000256" key="4">
    <source>
        <dbReference type="ARBA" id="ARBA00023136"/>
    </source>
</evidence>
<dbReference type="InterPro" id="IPR033985">
    <property type="entry name" value="SusD-like_N"/>
</dbReference>
<dbReference type="InterPro" id="IPR012944">
    <property type="entry name" value="SusD_RagB_dom"/>
</dbReference>
<evidence type="ECO:0000256" key="3">
    <source>
        <dbReference type="ARBA" id="ARBA00022729"/>
    </source>
</evidence>
<sequence length="656" mass="74342">MKRTKNKHSHYNKASFTRLKTSYVHLKWTLLASVLVLVVSSCKKYLDIVPDNIATIDQAFDLRASAKKYLFSCYSYLPMANGGGFDNAGNVNHTIIASRETCTPNPGISPMDGFQALINMTYGLQSSGSPVANYWDGENGGTPLFGGIRDCNIFLANIDRVPDITIDEKAQWTAEVKFLKAYYHFFLMRMYGPVPVMRKNIEVSADVDAVKVKREPVDTVVNYIVQLLDEATPDLPLMVSNQVEELGRATKTMALAVKAQTLVLAASPLFNGNADYAGFKDKEGQQLINATYDAKKWQKAADACKAAIDMAKSVGNQLFYFTKPFDIPYISPATQTCMNIRGAITESWNPETIWGAANRTWSNVLQSMGCPRHDLNGNNAALLAANINTCESFYTKNGVPIDEDFSWDYANRYTALKTIPRSDSSILKPNYVTSSFNVDRELRFYADLAFDGSSFFTTGRTDEKNLMYINTMWGSVSANSASRASFTGYWPKKLVNYKNSGTTTLSYVWPTIRLSELYLMYAESLNEVEGPSNKVYQWVDSVRTRAGLKGVVESWQNFSRQPNKPASKDGLRSIIQQETMNEFMFEGNNFWNERRWKRLDLMNRPITAWDYQQNTPQTFYRLKTIYTPSDTYRDYLTPIKQYNLFVNHNLVQNPLW</sequence>
<dbReference type="AlphaFoldDB" id="A0A9X3BHL6"/>
<dbReference type="RefSeq" id="WP_279299971.1">
    <property type="nucleotide sequence ID" value="NZ_JAOTIF010000036.1"/>
</dbReference>
<evidence type="ECO:0000259" key="6">
    <source>
        <dbReference type="Pfam" id="PF07980"/>
    </source>
</evidence>
<protein>
    <submittedName>
        <fullName evidence="8">RagB/SusD family nutrient uptake outer membrane protein</fullName>
    </submittedName>
</protein>
<name>A0A9X3BHL6_9BACT</name>
<keyword evidence="3" id="KW-0732">Signal</keyword>
<dbReference type="SUPFAM" id="SSF48452">
    <property type="entry name" value="TPR-like"/>
    <property type="match status" value="1"/>
</dbReference>
<comment type="similarity">
    <text evidence="2">Belongs to the SusD family.</text>
</comment>
<reference evidence="8" key="1">
    <citation type="submission" date="2022-09" db="EMBL/GenBank/DDBJ databases">
        <authorList>
            <person name="Yuan C."/>
            <person name="Ke Z."/>
        </authorList>
    </citation>
    <scope>NUCLEOTIDE SEQUENCE</scope>
    <source>
        <strain evidence="8">LB-8</strain>
    </source>
</reference>
<organism evidence="8 9">
    <name type="scientific">Paraflavisolibacter caeni</name>
    <dbReference type="NCBI Taxonomy" id="2982496"/>
    <lineage>
        <taxon>Bacteria</taxon>
        <taxon>Pseudomonadati</taxon>
        <taxon>Bacteroidota</taxon>
        <taxon>Chitinophagia</taxon>
        <taxon>Chitinophagales</taxon>
        <taxon>Chitinophagaceae</taxon>
        <taxon>Paraflavisolibacter</taxon>
    </lineage>
</organism>
<evidence type="ECO:0000256" key="2">
    <source>
        <dbReference type="ARBA" id="ARBA00006275"/>
    </source>
</evidence>
<feature type="domain" description="SusD-like N-terminal" evidence="7">
    <location>
        <begin position="145"/>
        <end position="258"/>
    </location>
</feature>
<proteinExistence type="inferred from homology"/>
<dbReference type="InterPro" id="IPR011990">
    <property type="entry name" value="TPR-like_helical_dom_sf"/>
</dbReference>
<accession>A0A9X3BHL6</accession>
<dbReference type="Pfam" id="PF07980">
    <property type="entry name" value="SusD_RagB"/>
    <property type="match status" value="1"/>
</dbReference>
<keyword evidence="5" id="KW-0998">Cell outer membrane</keyword>
<feature type="domain" description="RagB/SusD" evidence="6">
    <location>
        <begin position="350"/>
        <end position="656"/>
    </location>
</feature>
<dbReference type="EMBL" id="JAOTIF010000036">
    <property type="protein sequence ID" value="MCU7552534.1"/>
    <property type="molecule type" value="Genomic_DNA"/>
</dbReference>
<keyword evidence="9" id="KW-1185">Reference proteome</keyword>
<evidence type="ECO:0000256" key="1">
    <source>
        <dbReference type="ARBA" id="ARBA00004442"/>
    </source>
</evidence>
<evidence type="ECO:0000256" key="5">
    <source>
        <dbReference type="ARBA" id="ARBA00023237"/>
    </source>
</evidence>
<evidence type="ECO:0000259" key="7">
    <source>
        <dbReference type="Pfam" id="PF14322"/>
    </source>
</evidence>